<sequence>MFVNSTPQRRTNTPGTHFNPHRFGPYPNCLKRQEKLDTTDPDPTTHKREAKRAAKLSALRTMLFIILPARCRGYKPVPADIAAEDTKPTPSTSSWDAFLDEIKTLILARVFKFPSAITFRDATALHHPAPFPDIRALLSVSQFFRAEGLRQLFQANTFRLPCISDAMRSGTNSGFAVDPEDPSVRRGTLLPSLAAVRRERSDI</sequence>
<evidence type="ECO:0000313" key="1">
    <source>
        <dbReference type="EMBL" id="KAK3059752.1"/>
    </source>
</evidence>
<dbReference type="Proteomes" id="UP001186974">
    <property type="component" value="Unassembled WGS sequence"/>
</dbReference>
<keyword evidence="2" id="KW-1185">Reference proteome</keyword>
<reference evidence="1" key="1">
    <citation type="submission" date="2024-09" db="EMBL/GenBank/DDBJ databases">
        <title>Black Yeasts Isolated from many extreme environments.</title>
        <authorList>
            <person name="Coleine C."/>
            <person name="Stajich J.E."/>
            <person name="Selbmann L."/>
        </authorList>
    </citation>
    <scope>NUCLEOTIDE SEQUENCE</scope>
    <source>
        <strain evidence="1">CCFEE 5737</strain>
    </source>
</reference>
<organism evidence="1 2">
    <name type="scientific">Coniosporium uncinatum</name>
    <dbReference type="NCBI Taxonomy" id="93489"/>
    <lineage>
        <taxon>Eukaryota</taxon>
        <taxon>Fungi</taxon>
        <taxon>Dikarya</taxon>
        <taxon>Ascomycota</taxon>
        <taxon>Pezizomycotina</taxon>
        <taxon>Dothideomycetes</taxon>
        <taxon>Dothideomycetes incertae sedis</taxon>
        <taxon>Coniosporium</taxon>
    </lineage>
</organism>
<evidence type="ECO:0000313" key="2">
    <source>
        <dbReference type="Proteomes" id="UP001186974"/>
    </source>
</evidence>
<proteinExistence type="predicted"/>
<dbReference type="EMBL" id="JAWDJW010009135">
    <property type="protein sequence ID" value="KAK3059752.1"/>
    <property type="molecule type" value="Genomic_DNA"/>
</dbReference>
<name>A0ACC3D016_9PEZI</name>
<accession>A0ACC3D016</accession>
<gene>
    <name evidence="1" type="ORF">LTS18_010128</name>
</gene>
<protein>
    <submittedName>
        <fullName evidence="1">Uncharacterized protein</fullName>
    </submittedName>
</protein>
<comment type="caution">
    <text evidence="1">The sequence shown here is derived from an EMBL/GenBank/DDBJ whole genome shotgun (WGS) entry which is preliminary data.</text>
</comment>